<reference evidence="2" key="1">
    <citation type="journal article" date="2019" name="Int. J. Syst. Evol. Microbiol.">
        <title>The Global Catalogue of Microorganisms (GCM) 10K type strain sequencing project: providing services to taxonomists for standard genome sequencing and annotation.</title>
        <authorList>
            <consortium name="The Broad Institute Genomics Platform"/>
            <consortium name="The Broad Institute Genome Sequencing Center for Infectious Disease"/>
            <person name="Wu L."/>
            <person name="Ma J."/>
        </authorList>
    </citation>
    <scope>NUCLEOTIDE SEQUENCE [LARGE SCALE GENOMIC DNA]</scope>
    <source>
        <strain evidence="2">CCUG 36956</strain>
    </source>
</reference>
<gene>
    <name evidence="1" type="ORF">ACFP3H_09660</name>
</gene>
<dbReference type="RefSeq" id="WP_378602741.1">
    <property type="nucleotide sequence ID" value="NZ_JBHSQN010000004.1"/>
</dbReference>
<organism evidence="1 2">
    <name type="scientific">Nocardia lasii</name>
    <dbReference type="NCBI Taxonomy" id="1616107"/>
    <lineage>
        <taxon>Bacteria</taxon>
        <taxon>Bacillati</taxon>
        <taxon>Actinomycetota</taxon>
        <taxon>Actinomycetes</taxon>
        <taxon>Mycobacteriales</taxon>
        <taxon>Nocardiaceae</taxon>
        <taxon>Nocardia</taxon>
    </lineage>
</organism>
<dbReference type="EMBL" id="JBHSQN010000004">
    <property type="protein sequence ID" value="MFC6011315.1"/>
    <property type="molecule type" value="Genomic_DNA"/>
</dbReference>
<evidence type="ECO:0000313" key="2">
    <source>
        <dbReference type="Proteomes" id="UP001596223"/>
    </source>
</evidence>
<keyword evidence="2" id="KW-1185">Reference proteome</keyword>
<proteinExistence type="predicted"/>
<protein>
    <recommendedName>
        <fullName evidence="3">DUF600 family protein</fullName>
    </recommendedName>
</protein>
<dbReference type="InterPro" id="IPR036170">
    <property type="entry name" value="YezG-like_sf"/>
</dbReference>
<dbReference type="Proteomes" id="UP001596223">
    <property type="component" value="Unassembled WGS sequence"/>
</dbReference>
<name>A0ABW1JQ36_9NOCA</name>
<evidence type="ECO:0000313" key="1">
    <source>
        <dbReference type="EMBL" id="MFC6011315.1"/>
    </source>
</evidence>
<dbReference type="SUPFAM" id="SSF160424">
    <property type="entry name" value="BH3703-like"/>
    <property type="match status" value="1"/>
</dbReference>
<accession>A0ABW1JQ36</accession>
<evidence type="ECO:0008006" key="3">
    <source>
        <dbReference type="Google" id="ProtNLM"/>
    </source>
</evidence>
<sequence length="152" mass="17497">MSDPMFIEEQAEVLAEITDRLEITAPPGWNRIILQYVAIGDNNWGGASAVVFNKQDQMIQIWKPPIDVDEMFAKLRAGMSRPGRGSWMKVDYVLYYPDYYSVDYANTIDLSEFYTDNLPTPADCIREMALFPRTEGNIPHWMHELLGNTQSR</sequence>
<comment type="caution">
    <text evidence="1">The sequence shown here is derived from an EMBL/GenBank/DDBJ whole genome shotgun (WGS) entry which is preliminary data.</text>
</comment>